<dbReference type="Proteomes" id="UP000509327">
    <property type="component" value="Chromosome"/>
</dbReference>
<keyword evidence="2" id="KW-1185">Reference proteome</keyword>
<organism evidence="1 2">
    <name type="scientific">Paenibacillus barcinonensis</name>
    <dbReference type="NCBI Taxonomy" id="198119"/>
    <lineage>
        <taxon>Bacteria</taxon>
        <taxon>Bacillati</taxon>
        <taxon>Bacillota</taxon>
        <taxon>Bacilli</taxon>
        <taxon>Bacillales</taxon>
        <taxon>Paenibacillaceae</taxon>
        <taxon>Paenibacillus</taxon>
    </lineage>
</organism>
<reference evidence="1 2" key="1">
    <citation type="submission" date="2020-06" db="EMBL/GenBank/DDBJ databases">
        <title>Complete genome of Paenibacillus barcinonensis KACC11450.</title>
        <authorList>
            <person name="Kim M."/>
            <person name="Park Y.-J."/>
            <person name="Shin J.-H."/>
        </authorList>
    </citation>
    <scope>NUCLEOTIDE SEQUENCE [LARGE SCALE GENOMIC DNA]</scope>
    <source>
        <strain evidence="1 2">KACC11450</strain>
    </source>
</reference>
<accession>A0ABX6Q6B7</accession>
<dbReference type="RefSeq" id="WP_174812189.1">
    <property type="nucleotide sequence ID" value="NZ_CP054614.1"/>
</dbReference>
<evidence type="ECO:0000313" key="2">
    <source>
        <dbReference type="Proteomes" id="UP000509327"/>
    </source>
</evidence>
<proteinExistence type="predicted"/>
<protein>
    <submittedName>
        <fullName evidence="1">Uncharacterized protein</fullName>
    </submittedName>
</protein>
<gene>
    <name evidence="1" type="ORF">HUB98_16175</name>
</gene>
<name>A0ABX6Q6B7_PAEBA</name>
<sequence length="55" mass="6392">MLEKGERSYGMPAKTQFAGDGNNQGIDRYEKYASVRLYHCWKRSEHANQVRITSI</sequence>
<evidence type="ECO:0000313" key="1">
    <source>
        <dbReference type="EMBL" id="QKS57685.1"/>
    </source>
</evidence>
<dbReference type="EMBL" id="CP054614">
    <property type="protein sequence ID" value="QKS57685.1"/>
    <property type="molecule type" value="Genomic_DNA"/>
</dbReference>